<dbReference type="InterPro" id="IPR024524">
    <property type="entry name" value="DUF3800"/>
</dbReference>
<dbReference type="AlphaFoldDB" id="A0A4R3Z783"/>
<dbReference type="GeneID" id="98914222"/>
<name>A0A4R3Z783_9FIRM</name>
<evidence type="ECO:0008006" key="3">
    <source>
        <dbReference type="Google" id="ProtNLM"/>
    </source>
</evidence>
<dbReference type="EMBL" id="SMCQ01000001">
    <property type="protein sequence ID" value="TCW03098.1"/>
    <property type="molecule type" value="Genomic_DNA"/>
</dbReference>
<dbReference type="Proteomes" id="UP000295515">
    <property type="component" value="Unassembled WGS sequence"/>
</dbReference>
<gene>
    <name evidence="1" type="ORF">EDD60_101405</name>
</gene>
<keyword evidence="2" id="KW-1185">Reference proteome</keyword>
<dbReference type="Pfam" id="PF12686">
    <property type="entry name" value="DUF3800"/>
    <property type="match status" value="1"/>
</dbReference>
<accession>A0A4R3Z783</accession>
<organism evidence="1 2">
    <name type="scientific">Longibaculum muris</name>
    <dbReference type="NCBI Taxonomy" id="1796628"/>
    <lineage>
        <taxon>Bacteria</taxon>
        <taxon>Bacillati</taxon>
        <taxon>Bacillota</taxon>
        <taxon>Erysipelotrichia</taxon>
        <taxon>Erysipelotrichales</taxon>
        <taxon>Coprobacillaceae</taxon>
        <taxon>Longibaculum</taxon>
    </lineage>
</organism>
<proteinExistence type="predicted"/>
<evidence type="ECO:0000313" key="2">
    <source>
        <dbReference type="Proteomes" id="UP000295515"/>
    </source>
</evidence>
<evidence type="ECO:0000313" key="1">
    <source>
        <dbReference type="EMBL" id="TCW03098.1"/>
    </source>
</evidence>
<sequence length="193" mass="23146">MILYIDETESDDYFIVAGLLTSSKAATNLTYKHFKKKLRSMKISDKEKQRIFYEFKAVLLDRHYQRIKIKMLEELQQLDHKIIYTAYCKKDNIFNQKEKEKQYIKMLNKIVHFIKNDVDIIFDSFNKCDFENRIITEISLHNHVLSICSKESFAEEGLQFIDNICSCIRLYKSNLNKDFYQMIETNIIELEHS</sequence>
<dbReference type="RefSeq" id="WP_066444752.1">
    <property type="nucleotide sequence ID" value="NZ_JANKBF010000002.1"/>
</dbReference>
<protein>
    <recommendedName>
        <fullName evidence="3">DUF3800 domain-containing protein</fullName>
    </recommendedName>
</protein>
<comment type="caution">
    <text evidence="1">The sequence shown here is derived from an EMBL/GenBank/DDBJ whole genome shotgun (WGS) entry which is preliminary data.</text>
</comment>
<reference evidence="1 2" key="1">
    <citation type="submission" date="2019-03" db="EMBL/GenBank/DDBJ databases">
        <title>Genomic Encyclopedia of Type Strains, Phase IV (KMG-IV): sequencing the most valuable type-strain genomes for metagenomic binning, comparative biology and taxonomic classification.</title>
        <authorList>
            <person name="Goeker M."/>
        </authorList>
    </citation>
    <scope>NUCLEOTIDE SEQUENCE [LARGE SCALE GENOMIC DNA]</scope>
    <source>
        <strain evidence="1 2">DSM 29487</strain>
    </source>
</reference>